<dbReference type="Pfam" id="PF06013">
    <property type="entry name" value="WXG100"/>
    <property type="match status" value="1"/>
</dbReference>
<protein>
    <recommendedName>
        <fullName evidence="1">ESAT-6-like protein</fullName>
    </recommendedName>
</protein>
<sequence length="97" mass="10770">MSGVIRVTPAELVGMSNRYNGESSQVGDQIVRLDNMIRELEGAWEGEASRAFAEQYQSLRPSFVQMQQLLEDISVQLNNTARALEDADNQIAGQIRG</sequence>
<dbReference type="Proteomes" id="UP000252731">
    <property type="component" value="Unassembled WGS sequence"/>
</dbReference>
<proteinExistence type="inferred from homology"/>
<reference evidence="2 6" key="2">
    <citation type="journal article" date="2020" name="G3 (Bethesda)">
        <title>Whole Genome Sequencing and Comparative Genomics of Two Nematicidal Bacillus Strains Reveals a Wide Range of Possible Virulence Factors.</title>
        <authorList>
            <person name="Susic N."/>
            <person name="Janezic S."/>
            <person name="Rupnik M."/>
            <person name="Geric Stare B."/>
        </authorList>
    </citation>
    <scope>NUCLEOTIDE SEQUENCE [LARGE SCALE GENOMIC DNA]</scope>
    <source>
        <strain evidence="2 6">I-1582</strain>
    </source>
</reference>
<organism evidence="2 6">
    <name type="scientific">Cytobacillus firmus</name>
    <name type="common">Bacillus firmus</name>
    <dbReference type="NCBI Taxonomy" id="1399"/>
    <lineage>
        <taxon>Bacteria</taxon>
        <taxon>Bacillati</taxon>
        <taxon>Bacillota</taxon>
        <taxon>Bacilli</taxon>
        <taxon>Bacillales</taxon>
        <taxon>Bacillaceae</taxon>
        <taxon>Cytobacillus</taxon>
    </lineage>
</organism>
<dbReference type="OrthoDB" id="4978934at2"/>
<dbReference type="EMBL" id="VDEM01000077">
    <property type="protein sequence ID" value="KAF0821896.1"/>
    <property type="molecule type" value="Genomic_DNA"/>
</dbReference>
<dbReference type="Proteomes" id="UP001163104">
    <property type="component" value="Chromosome"/>
</dbReference>
<evidence type="ECO:0000313" key="6">
    <source>
        <dbReference type="Proteomes" id="UP000465778"/>
    </source>
</evidence>
<dbReference type="Proteomes" id="UP000465778">
    <property type="component" value="Unassembled WGS sequence"/>
</dbReference>
<evidence type="ECO:0000313" key="3">
    <source>
        <dbReference type="EMBL" id="RBP87373.1"/>
    </source>
</evidence>
<dbReference type="AlphaFoldDB" id="A0A0J5YNI2"/>
<evidence type="ECO:0000313" key="4">
    <source>
        <dbReference type="EMBL" id="UYG93150.1"/>
    </source>
</evidence>
<name>A0A0J5YNI2_CYTFI</name>
<comment type="similarity">
    <text evidence="1">Belongs to the WXG100 family.</text>
</comment>
<dbReference type="InterPro" id="IPR010310">
    <property type="entry name" value="T7SS_ESAT-6-like"/>
</dbReference>
<dbReference type="Gene3D" id="1.10.287.1060">
    <property type="entry name" value="ESAT-6-like"/>
    <property type="match status" value="1"/>
</dbReference>
<gene>
    <name evidence="3" type="ORF">DFO70_12030</name>
    <name evidence="2" type="ORF">KIS1582_4333</name>
    <name evidence="4" type="ORF">OD459_12705</name>
</gene>
<evidence type="ECO:0000313" key="5">
    <source>
        <dbReference type="Proteomes" id="UP000252731"/>
    </source>
</evidence>
<reference evidence="4" key="3">
    <citation type="submission" date="2022-10" db="EMBL/GenBank/DDBJ databases">
        <title>Mechanism of multi-heavy metal repair in Cytobacillus Firmus M7.</title>
        <authorList>
            <person name="Li X."/>
            <person name="Yu C."/>
        </authorList>
    </citation>
    <scope>NUCLEOTIDE SEQUENCE</scope>
    <source>
        <strain evidence="4">M7</strain>
    </source>
</reference>
<keyword evidence="5" id="KW-1185">Reference proteome</keyword>
<dbReference type="NCBIfam" id="TIGR03930">
    <property type="entry name" value="WXG100_ESAT6"/>
    <property type="match status" value="1"/>
</dbReference>
<dbReference type="STRING" id="1399.VL14_16670"/>
<dbReference type="InterPro" id="IPR036689">
    <property type="entry name" value="ESAT-6-like_sf"/>
</dbReference>
<evidence type="ECO:0000256" key="1">
    <source>
        <dbReference type="RuleBase" id="RU362001"/>
    </source>
</evidence>
<evidence type="ECO:0000313" key="2">
    <source>
        <dbReference type="EMBL" id="KAF0821896.1"/>
    </source>
</evidence>
<dbReference type="SUPFAM" id="SSF140453">
    <property type="entry name" value="EsxAB dimer-like"/>
    <property type="match status" value="1"/>
</dbReference>
<dbReference type="RefSeq" id="WP_009336200.1">
    <property type="nucleotide sequence ID" value="NZ_CANMEA010000014.1"/>
</dbReference>
<accession>A0A0J5YNI2</accession>
<dbReference type="EMBL" id="CP107027">
    <property type="protein sequence ID" value="UYG93150.1"/>
    <property type="molecule type" value="Genomic_DNA"/>
</dbReference>
<dbReference type="GeneID" id="67522126"/>
<reference evidence="3 5" key="1">
    <citation type="submission" date="2018-06" db="EMBL/GenBank/DDBJ databases">
        <title>Freshwater and sediment microbial communities from various areas in North America, analyzing microbe dynamics in response to fracking.</title>
        <authorList>
            <person name="Lamendella R."/>
        </authorList>
    </citation>
    <scope>NUCLEOTIDE SEQUENCE [LARGE SCALE GENOMIC DNA]</scope>
    <source>
        <strain evidence="3 5">14_TX</strain>
    </source>
</reference>
<dbReference type="EMBL" id="QNSF01000020">
    <property type="protein sequence ID" value="RBP87373.1"/>
    <property type="molecule type" value="Genomic_DNA"/>
</dbReference>